<dbReference type="NCBIfam" id="NF002869">
    <property type="entry name" value="PRK03187.1"/>
    <property type="match status" value="1"/>
</dbReference>
<organism evidence="4 5">
    <name type="scientific">Gottfriedia endophytica</name>
    <dbReference type="NCBI Taxonomy" id="2820819"/>
    <lineage>
        <taxon>Bacteria</taxon>
        <taxon>Bacillati</taxon>
        <taxon>Bacillota</taxon>
        <taxon>Bacilli</taxon>
        <taxon>Bacillales</taxon>
        <taxon>Bacillaceae</taxon>
        <taxon>Gottfriedia</taxon>
    </lineage>
</organism>
<dbReference type="AlphaFoldDB" id="A0A940SG69"/>
<name>A0A940SG69_9BACI</name>
<dbReference type="RefSeq" id="WP_209403599.1">
    <property type="nucleotide sequence ID" value="NZ_JAGIYQ010000003.1"/>
</dbReference>
<sequence length="276" mass="31498">MIVIGNNMVKATLSKPEHNSNAILREILNKLQSSNYSYIYDTKKDLSFDLTLRLLIIKASEDLLKSNMQFQVFRKSYCNPMFWIRTPLGGFKIRPGIPPSLGLLDIFRNGQFYATECATAIIIIFYKALLDLYGPKTFDELFNGLLLYTWNYDTDLVIRTASIKNPVPGDVVYFKNPDVSPFTPEWQGENTVSMGNNLFYGHGIGVRTPLEIVYYLNMHRYPFAMISAYLTDYNTHVDPNEMSKYLTNDSKLIPIQVKEIGSNIITARIGDQSQIA</sequence>
<keyword evidence="5" id="KW-1185">Reference proteome</keyword>
<gene>
    <name evidence="4" type="ORF">J5Y03_06085</name>
</gene>
<keyword evidence="1 4" id="KW-0808">Transferase</keyword>
<dbReference type="EMBL" id="JAGIYQ010000003">
    <property type="protein sequence ID" value="MBP0724757.1"/>
    <property type="molecule type" value="Genomic_DNA"/>
</dbReference>
<proteinExistence type="inferred from homology"/>
<dbReference type="GO" id="GO:0030435">
    <property type="term" value="P:sporulation resulting in formation of a cellular spore"/>
    <property type="evidence" value="ECO:0007669"/>
    <property type="project" value="UniProtKB-KW"/>
</dbReference>
<evidence type="ECO:0000256" key="1">
    <source>
        <dbReference type="ARBA" id="ARBA00022679"/>
    </source>
</evidence>
<dbReference type="GO" id="GO:0003810">
    <property type="term" value="F:protein-glutamine gamma-glutamyltransferase activity"/>
    <property type="evidence" value="ECO:0007669"/>
    <property type="project" value="UniProtKB-EC"/>
</dbReference>
<dbReference type="Pfam" id="PF20085">
    <property type="entry name" value="TGL"/>
    <property type="match status" value="1"/>
</dbReference>
<reference evidence="4" key="1">
    <citation type="submission" date="2021-04" db="EMBL/GenBank/DDBJ databases">
        <title>Genome seq and assembly of Bacillus sp.</title>
        <authorList>
            <person name="Chhetri G."/>
        </authorList>
    </citation>
    <scope>NUCLEOTIDE SEQUENCE</scope>
    <source>
        <strain evidence="4">RG28</strain>
    </source>
</reference>
<evidence type="ECO:0000313" key="4">
    <source>
        <dbReference type="EMBL" id="MBP0724757.1"/>
    </source>
</evidence>
<dbReference type="HAMAP" id="MF_00727">
    <property type="entry name" value="Tgl"/>
    <property type="match status" value="1"/>
</dbReference>
<evidence type="ECO:0000256" key="3">
    <source>
        <dbReference type="ARBA" id="ARBA00023315"/>
    </source>
</evidence>
<protein>
    <submittedName>
        <fullName evidence="4">Protein-glutamine gamma-glutamyltransferase</fullName>
        <ecNumber evidence="4">2.3.2.13</ecNumber>
    </submittedName>
</protein>
<evidence type="ECO:0000256" key="2">
    <source>
        <dbReference type="ARBA" id="ARBA00022969"/>
    </source>
</evidence>
<dbReference type="Proteomes" id="UP000682134">
    <property type="component" value="Unassembled WGS sequence"/>
</dbReference>
<keyword evidence="2" id="KW-0749">Sporulation</keyword>
<evidence type="ECO:0000313" key="5">
    <source>
        <dbReference type="Proteomes" id="UP000682134"/>
    </source>
</evidence>
<keyword evidence="3 4" id="KW-0012">Acyltransferase</keyword>
<comment type="caution">
    <text evidence="4">The sequence shown here is derived from an EMBL/GenBank/DDBJ whole genome shotgun (WGS) entry which is preliminary data.</text>
</comment>
<dbReference type="EC" id="2.3.2.13" evidence="4"/>
<accession>A0A940SG69</accession>
<dbReference type="InterPro" id="IPR020916">
    <property type="entry name" value="Gln_gamma-glutamylTfrase_bac"/>
</dbReference>